<evidence type="ECO:0000313" key="1">
    <source>
        <dbReference type="EMBL" id="KAJ8014513.1"/>
    </source>
</evidence>
<accession>A0ACC2HGA1</accession>
<keyword evidence="2" id="KW-1185">Reference proteome</keyword>
<sequence>MYRNTDNTLLAAYALWSPGAPASSCRTLVNSTSPDSPKLTNQRTPDRSLPPQTSQSSSSFSQWTGGCVSNHFLLRKDAQNCPLTLLPGYISSHRLNLNAPMNTNSDQPSDPPLTNRPLVRERNLCWVVVATDPYNGEGRPNTGGCEDEGRWTQRDSPVLEKGSYCTCECGWLVREKRETPQHVHTNLIGHLHHSEPVASDPSQTSERYQRALSAQGELERT</sequence>
<dbReference type="Proteomes" id="UP001157502">
    <property type="component" value="Chromosome 3"/>
</dbReference>
<evidence type="ECO:0000313" key="2">
    <source>
        <dbReference type="Proteomes" id="UP001157502"/>
    </source>
</evidence>
<comment type="caution">
    <text evidence="1">The sequence shown here is derived from an EMBL/GenBank/DDBJ whole genome shotgun (WGS) entry which is preliminary data.</text>
</comment>
<gene>
    <name evidence="1" type="ORF">DPEC_G00041010</name>
</gene>
<organism evidence="1 2">
    <name type="scientific">Dallia pectoralis</name>
    <name type="common">Alaska blackfish</name>
    <dbReference type="NCBI Taxonomy" id="75939"/>
    <lineage>
        <taxon>Eukaryota</taxon>
        <taxon>Metazoa</taxon>
        <taxon>Chordata</taxon>
        <taxon>Craniata</taxon>
        <taxon>Vertebrata</taxon>
        <taxon>Euteleostomi</taxon>
        <taxon>Actinopterygii</taxon>
        <taxon>Neopterygii</taxon>
        <taxon>Teleostei</taxon>
        <taxon>Protacanthopterygii</taxon>
        <taxon>Esociformes</taxon>
        <taxon>Umbridae</taxon>
        <taxon>Dallia</taxon>
    </lineage>
</organism>
<name>A0ACC2HGA1_DALPE</name>
<reference evidence="1" key="1">
    <citation type="submission" date="2021-05" db="EMBL/GenBank/DDBJ databases">
        <authorList>
            <person name="Pan Q."/>
            <person name="Jouanno E."/>
            <person name="Zahm M."/>
            <person name="Klopp C."/>
            <person name="Cabau C."/>
            <person name="Louis A."/>
            <person name="Berthelot C."/>
            <person name="Parey E."/>
            <person name="Roest Crollius H."/>
            <person name="Montfort J."/>
            <person name="Robinson-Rechavi M."/>
            <person name="Bouchez O."/>
            <person name="Lampietro C."/>
            <person name="Lopez Roques C."/>
            <person name="Donnadieu C."/>
            <person name="Postlethwait J."/>
            <person name="Bobe J."/>
            <person name="Dillon D."/>
            <person name="Chandos A."/>
            <person name="von Hippel F."/>
            <person name="Guiguen Y."/>
        </authorList>
    </citation>
    <scope>NUCLEOTIDE SEQUENCE</scope>
    <source>
        <strain evidence="1">YG-Jan2019</strain>
    </source>
</reference>
<protein>
    <submittedName>
        <fullName evidence="1">Uncharacterized protein</fullName>
    </submittedName>
</protein>
<proteinExistence type="predicted"/>
<dbReference type="EMBL" id="CM055730">
    <property type="protein sequence ID" value="KAJ8014513.1"/>
    <property type="molecule type" value="Genomic_DNA"/>
</dbReference>